<dbReference type="EMBL" id="KN122569">
    <property type="protein sequence ID" value="KFO29776.1"/>
    <property type="molecule type" value="Genomic_DNA"/>
</dbReference>
<evidence type="ECO:0000313" key="1">
    <source>
        <dbReference type="EMBL" id="KFO29776.1"/>
    </source>
</evidence>
<organism evidence="1 2">
    <name type="scientific">Fukomys damarensis</name>
    <name type="common">Damaraland mole rat</name>
    <name type="synonym">Cryptomys damarensis</name>
    <dbReference type="NCBI Taxonomy" id="885580"/>
    <lineage>
        <taxon>Eukaryota</taxon>
        <taxon>Metazoa</taxon>
        <taxon>Chordata</taxon>
        <taxon>Craniata</taxon>
        <taxon>Vertebrata</taxon>
        <taxon>Euteleostomi</taxon>
        <taxon>Mammalia</taxon>
        <taxon>Eutheria</taxon>
        <taxon>Euarchontoglires</taxon>
        <taxon>Glires</taxon>
        <taxon>Rodentia</taxon>
        <taxon>Hystricomorpha</taxon>
        <taxon>Bathyergidae</taxon>
        <taxon>Fukomys</taxon>
    </lineage>
</organism>
<gene>
    <name evidence="1" type="ORF">H920_08931</name>
</gene>
<dbReference type="Proteomes" id="UP000028990">
    <property type="component" value="Unassembled WGS sequence"/>
</dbReference>
<name>A0A091E3Y3_FUKDA</name>
<dbReference type="AlphaFoldDB" id="A0A091E3Y3"/>
<evidence type="ECO:0000313" key="2">
    <source>
        <dbReference type="Proteomes" id="UP000028990"/>
    </source>
</evidence>
<protein>
    <submittedName>
        <fullName evidence="1">Uncharacterized protein</fullName>
    </submittedName>
</protein>
<keyword evidence="2" id="KW-1185">Reference proteome</keyword>
<reference evidence="1 2" key="1">
    <citation type="submission" date="2013-11" db="EMBL/GenBank/DDBJ databases">
        <title>The Damaraland mole rat (Fukomys damarensis) genome and evolution of African mole rats.</title>
        <authorList>
            <person name="Gladyshev V.N."/>
            <person name="Fang X."/>
        </authorList>
    </citation>
    <scope>NUCLEOTIDE SEQUENCE [LARGE SCALE GENOMIC DNA]</scope>
    <source>
        <tissue evidence="1">Liver</tissue>
    </source>
</reference>
<accession>A0A091E3Y3</accession>
<sequence>MGIILVEGTLFKKQQMVSRRLLSSGAPDCSLGSNVNQCLMVLMCKVKKDVKRLTHVLERQMGITRDFDAKIILEKK</sequence>
<proteinExistence type="predicted"/>